<feature type="chain" id="PRO_5034758507" evidence="1">
    <location>
        <begin position="21"/>
        <end position="311"/>
    </location>
</feature>
<feature type="signal peptide" evidence="1">
    <location>
        <begin position="1"/>
        <end position="20"/>
    </location>
</feature>
<gene>
    <name evidence="2" type="ORF">MSAN_02107600</name>
</gene>
<sequence length="311" mass="33972">MNYLAVLSVVFALTSTGVTGVLGNPTIAQMMGFLKQYNTDWSFPRVIDIANTVNYSALDPDVVGRVDITNTFVGAELNTEYLFGMFSSFGNDSHTSLIGVPLNQTISQLVVQGNTIFTSLIVTFNWTVEIIPVQFNVAFMFNDAGKVIEYDAVLVRSSWILPLVLPKMVPRLAEELGLPVTTDPTFLATKRAALDICAGHEQFCTGSLTQYNSTDACIEFIMNQVPFGDIWQAGQNTGICRYLHAAMLSRRPAVHCPHIGPTGGDMCTEKSYFDVVLNDGFSRKFIDLPGGLTVEQALHLADNTSCSKTGE</sequence>
<dbReference type="AlphaFoldDB" id="A0A8H6XHV8"/>
<dbReference type="EMBL" id="JACAZH010000029">
    <property type="protein sequence ID" value="KAF7340786.1"/>
    <property type="molecule type" value="Genomic_DNA"/>
</dbReference>
<dbReference type="Proteomes" id="UP000623467">
    <property type="component" value="Unassembled WGS sequence"/>
</dbReference>
<protein>
    <submittedName>
        <fullName evidence="2">Secreted protein</fullName>
    </submittedName>
</protein>
<organism evidence="2 3">
    <name type="scientific">Mycena sanguinolenta</name>
    <dbReference type="NCBI Taxonomy" id="230812"/>
    <lineage>
        <taxon>Eukaryota</taxon>
        <taxon>Fungi</taxon>
        <taxon>Dikarya</taxon>
        <taxon>Basidiomycota</taxon>
        <taxon>Agaricomycotina</taxon>
        <taxon>Agaricomycetes</taxon>
        <taxon>Agaricomycetidae</taxon>
        <taxon>Agaricales</taxon>
        <taxon>Marasmiineae</taxon>
        <taxon>Mycenaceae</taxon>
        <taxon>Mycena</taxon>
    </lineage>
</organism>
<comment type="caution">
    <text evidence="2">The sequence shown here is derived from an EMBL/GenBank/DDBJ whole genome shotgun (WGS) entry which is preliminary data.</text>
</comment>
<dbReference type="OrthoDB" id="10010954at2759"/>
<reference evidence="2" key="1">
    <citation type="submission" date="2020-05" db="EMBL/GenBank/DDBJ databases">
        <title>Mycena genomes resolve the evolution of fungal bioluminescence.</title>
        <authorList>
            <person name="Tsai I.J."/>
        </authorList>
    </citation>
    <scope>NUCLEOTIDE SEQUENCE</scope>
    <source>
        <strain evidence="2">160909Yilan</strain>
    </source>
</reference>
<keyword evidence="1" id="KW-0732">Signal</keyword>
<evidence type="ECO:0000313" key="2">
    <source>
        <dbReference type="EMBL" id="KAF7340786.1"/>
    </source>
</evidence>
<accession>A0A8H6XHV8</accession>
<evidence type="ECO:0000313" key="3">
    <source>
        <dbReference type="Proteomes" id="UP000623467"/>
    </source>
</evidence>
<keyword evidence="3" id="KW-1185">Reference proteome</keyword>
<name>A0A8H6XHV8_9AGAR</name>
<proteinExistence type="predicted"/>
<evidence type="ECO:0000256" key="1">
    <source>
        <dbReference type="SAM" id="SignalP"/>
    </source>
</evidence>